<dbReference type="InterPro" id="IPR020999">
    <property type="entry name" value="Chitin_synth_reg_RCR"/>
</dbReference>
<dbReference type="AlphaFoldDB" id="A0AAD9S3D0"/>
<name>A0AAD9S3D0_PHOAM</name>
<keyword evidence="2" id="KW-0472">Membrane</keyword>
<evidence type="ECO:0000313" key="4">
    <source>
        <dbReference type="Proteomes" id="UP001265746"/>
    </source>
</evidence>
<feature type="region of interest" description="Disordered" evidence="1">
    <location>
        <begin position="125"/>
        <end position="183"/>
    </location>
</feature>
<keyword evidence="2" id="KW-1133">Transmembrane helix</keyword>
<accession>A0AAD9S3D0</accession>
<dbReference type="Pfam" id="PF12273">
    <property type="entry name" value="RCR"/>
    <property type="match status" value="1"/>
</dbReference>
<evidence type="ECO:0000256" key="2">
    <source>
        <dbReference type="SAM" id="Phobius"/>
    </source>
</evidence>
<keyword evidence="4" id="KW-1185">Reference proteome</keyword>
<comment type="caution">
    <text evidence="3">The sequence shown here is derived from an EMBL/GenBank/DDBJ whole genome shotgun (WGS) entry which is preliminary data.</text>
</comment>
<proteinExistence type="predicted"/>
<evidence type="ECO:0000313" key="3">
    <source>
        <dbReference type="EMBL" id="KAK2597114.1"/>
    </source>
</evidence>
<dbReference type="EMBL" id="JAUJFL010000010">
    <property type="protein sequence ID" value="KAK2597114.1"/>
    <property type="molecule type" value="Genomic_DNA"/>
</dbReference>
<organism evidence="3 4">
    <name type="scientific">Phomopsis amygdali</name>
    <name type="common">Fusicoccum amygdali</name>
    <dbReference type="NCBI Taxonomy" id="1214568"/>
    <lineage>
        <taxon>Eukaryota</taxon>
        <taxon>Fungi</taxon>
        <taxon>Dikarya</taxon>
        <taxon>Ascomycota</taxon>
        <taxon>Pezizomycotina</taxon>
        <taxon>Sordariomycetes</taxon>
        <taxon>Sordariomycetidae</taxon>
        <taxon>Diaporthales</taxon>
        <taxon>Diaporthaceae</taxon>
        <taxon>Diaporthe</taxon>
    </lineage>
</organism>
<feature type="compositionally biased region" description="Polar residues" evidence="1">
    <location>
        <begin position="173"/>
        <end position="183"/>
    </location>
</feature>
<evidence type="ECO:0008006" key="5">
    <source>
        <dbReference type="Google" id="ProtNLM"/>
    </source>
</evidence>
<reference evidence="3" key="1">
    <citation type="submission" date="2023-06" db="EMBL/GenBank/DDBJ databases">
        <authorList>
            <person name="Noh H."/>
        </authorList>
    </citation>
    <scope>NUCLEOTIDE SEQUENCE</scope>
    <source>
        <strain evidence="3">DUCC20226</strain>
    </source>
</reference>
<dbReference type="Proteomes" id="UP001265746">
    <property type="component" value="Unassembled WGS sequence"/>
</dbReference>
<evidence type="ECO:0000256" key="1">
    <source>
        <dbReference type="SAM" id="MobiDB-lite"/>
    </source>
</evidence>
<keyword evidence="2" id="KW-0812">Transmembrane</keyword>
<gene>
    <name evidence="3" type="ORF">N8I77_012982</name>
</gene>
<sequence>MDAYLVERQATTTSEQAGQPTRTPDGFVVENGRLVPYWYTREGLIVKWSVFLGLMFLITLYITVGYIHAKRRIRKGLVPLAYHRWLVSRAELARVDPRYAYPQSTYTNYRPGYYQQYPPGYNMQSMPPPPPMYDPSAPRPPMYDGPQGATKMAPSQDYEAPPPGPPPAHVQRNDTGSSNPFRG</sequence>
<feature type="compositionally biased region" description="Pro residues" evidence="1">
    <location>
        <begin position="126"/>
        <end position="143"/>
    </location>
</feature>
<feature type="transmembrane region" description="Helical" evidence="2">
    <location>
        <begin position="45"/>
        <end position="67"/>
    </location>
</feature>
<protein>
    <recommendedName>
        <fullName evidence="5">Ubiquitin-protein ligase sel1</fullName>
    </recommendedName>
</protein>